<evidence type="ECO:0000259" key="5">
    <source>
        <dbReference type="Pfam" id="PF00171"/>
    </source>
</evidence>
<evidence type="ECO:0000313" key="7">
    <source>
        <dbReference type="Proteomes" id="UP000585638"/>
    </source>
</evidence>
<dbReference type="InterPro" id="IPR016163">
    <property type="entry name" value="Ald_DH_C"/>
</dbReference>
<name>A0A7W9KE33_9PSEU</name>
<dbReference type="Gene3D" id="3.40.605.10">
    <property type="entry name" value="Aldehyde Dehydrogenase, Chain A, domain 1"/>
    <property type="match status" value="1"/>
</dbReference>
<proteinExistence type="inferred from homology"/>
<evidence type="ECO:0000256" key="4">
    <source>
        <dbReference type="RuleBase" id="RU003345"/>
    </source>
</evidence>
<comment type="similarity">
    <text evidence="1 4">Belongs to the aldehyde dehydrogenase family.</text>
</comment>
<dbReference type="PANTHER" id="PTHR11699">
    <property type="entry name" value="ALDEHYDE DEHYDROGENASE-RELATED"/>
    <property type="match status" value="1"/>
</dbReference>
<dbReference type="FunFam" id="3.40.605.10:FF:000007">
    <property type="entry name" value="NAD/NADP-dependent betaine aldehyde dehydrogenase"/>
    <property type="match status" value="1"/>
</dbReference>
<dbReference type="SUPFAM" id="SSF53720">
    <property type="entry name" value="ALDH-like"/>
    <property type="match status" value="1"/>
</dbReference>
<sequence>MTTFDVINPATEELVGAVELATLEQTDAAIARAQAALPAWKAVAPGDRARLLRRFAAAIDADLDNLAQIEVTNSGHTIGNARWEAGNARDVVEYYAAAPERLFGRQIPVAGGVDVTFSEPLGVIGVIVPWNFPMPIAAWGFAPALAAGNTVVLKPAELTPLTAIRLAELAREAGIPEDVFQVLPGKGSVVGQRFVTHPVVRKVVFTGSTVVGKQIMAGCADQVKRVTLELGGKSANIVFADADIERAAATAPYGVFDNAGQDCCARSRILVQRSVYDRFMTLLEPAVQGVKVGDPRSAESEMGPLISSAHRDKVASYVPEDAPVAFRGSAPDGAGFWFPPTVLTPSSEQDRSVVEEIFGPVVVVLPFDDEADALRIANDTEYGLSGSIWTRDVGRALRVARGVEAGNLSVNSHSSVRYWTPFGGYKQSGLGRELGPDAVAAFTETKNVFIATEE</sequence>
<dbReference type="InterPro" id="IPR016160">
    <property type="entry name" value="Ald_DH_CS_CYS"/>
</dbReference>
<evidence type="ECO:0000313" key="6">
    <source>
        <dbReference type="EMBL" id="MBB5890912.1"/>
    </source>
</evidence>
<dbReference type="Proteomes" id="UP000585638">
    <property type="component" value="Unassembled WGS sequence"/>
</dbReference>
<feature type="active site" evidence="3">
    <location>
        <position position="229"/>
    </location>
</feature>
<accession>A0A7W9KE33</accession>
<dbReference type="RefSeq" id="WP_184860674.1">
    <property type="nucleotide sequence ID" value="NZ_BAAAWY010000038.1"/>
</dbReference>
<keyword evidence="2 4" id="KW-0560">Oxidoreductase</keyword>
<comment type="caution">
    <text evidence="6">The sequence shown here is derived from an EMBL/GenBank/DDBJ whole genome shotgun (WGS) entry which is preliminary data.</text>
</comment>
<evidence type="ECO:0000256" key="1">
    <source>
        <dbReference type="ARBA" id="ARBA00009986"/>
    </source>
</evidence>
<dbReference type="InterPro" id="IPR016161">
    <property type="entry name" value="Ald_DH/histidinol_DH"/>
</dbReference>
<dbReference type="PROSITE" id="PS00687">
    <property type="entry name" value="ALDEHYDE_DEHYDR_GLU"/>
    <property type="match status" value="1"/>
</dbReference>
<dbReference type="InterPro" id="IPR016162">
    <property type="entry name" value="Ald_DH_N"/>
</dbReference>
<evidence type="ECO:0000256" key="2">
    <source>
        <dbReference type="ARBA" id="ARBA00023002"/>
    </source>
</evidence>
<dbReference type="InterPro" id="IPR015590">
    <property type="entry name" value="Aldehyde_DH_dom"/>
</dbReference>
<keyword evidence="7" id="KW-1185">Reference proteome</keyword>
<dbReference type="InterPro" id="IPR029510">
    <property type="entry name" value="Ald_DH_CS_GLU"/>
</dbReference>
<gene>
    <name evidence="6" type="ORF">BJ998_002108</name>
</gene>
<feature type="domain" description="Aldehyde dehydrogenase" evidence="5">
    <location>
        <begin position="3"/>
        <end position="448"/>
    </location>
</feature>
<organism evidence="6 7">
    <name type="scientific">Kutzneria kofuensis</name>
    <dbReference type="NCBI Taxonomy" id="103725"/>
    <lineage>
        <taxon>Bacteria</taxon>
        <taxon>Bacillati</taxon>
        <taxon>Actinomycetota</taxon>
        <taxon>Actinomycetes</taxon>
        <taxon>Pseudonocardiales</taxon>
        <taxon>Pseudonocardiaceae</taxon>
        <taxon>Kutzneria</taxon>
    </lineage>
</organism>
<dbReference type="Pfam" id="PF00171">
    <property type="entry name" value="Aldedh"/>
    <property type="match status" value="1"/>
</dbReference>
<protein>
    <submittedName>
        <fullName evidence="6">Acyl-CoA reductase-like NAD-dependent aldehyde dehydrogenase</fullName>
    </submittedName>
</protein>
<dbReference type="PROSITE" id="PS00070">
    <property type="entry name" value="ALDEHYDE_DEHYDR_CYS"/>
    <property type="match status" value="1"/>
</dbReference>
<reference evidence="6 7" key="1">
    <citation type="submission" date="2020-08" db="EMBL/GenBank/DDBJ databases">
        <title>Sequencing the genomes of 1000 actinobacteria strains.</title>
        <authorList>
            <person name="Klenk H.-P."/>
        </authorList>
    </citation>
    <scope>NUCLEOTIDE SEQUENCE [LARGE SCALE GENOMIC DNA]</scope>
    <source>
        <strain evidence="6 7">DSM 43851</strain>
    </source>
</reference>
<evidence type="ECO:0000256" key="3">
    <source>
        <dbReference type="PROSITE-ProRule" id="PRU10007"/>
    </source>
</evidence>
<dbReference type="GO" id="GO:0016620">
    <property type="term" value="F:oxidoreductase activity, acting on the aldehyde or oxo group of donors, NAD or NADP as acceptor"/>
    <property type="evidence" value="ECO:0007669"/>
    <property type="project" value="InterPro"/>
</dbReference>
<dbReference type="Gene3D" id="3.40.309.10">
    <property type="entry name" value="Aldehyde Dehydrogenase, Chain A, domain 2"/>
    <property type="match status" value="1"/>
</dbReference>
<dbReference type="FunFam" id="3.40.309.10:FF:000039">
    <property type="entry name" value="Aldehyde dehydrogenase ALDC"/>
    <property type="match status" value="1"/>
</dbReference>
<dbReference type="EMBL" id="JACHIR010000001">
    <property type="protein sequence ID" value="MBB5890912.1"/>
    <property type="molecule type" value="Genomic_DNA"/>
</dbReference>
<dbReference type="AlphaFoldDB" id="A0A7W9KE33"/>